<dbReference type="PANTHER" id="PTHR30269">
    <property type="entry name" value="TRANSMEMBRANE PROTEIN YFCA"/>
    <property type="match status" value="1"/>
</dbReference>
<gene>
    <name evidence="9" type="ORF">SAMN05444003_1475</name>
</gene>
<evidence type="ECO:0000256" key="8">
    <source>
        <dbReference type="RuleBase" id="RU363041"/>
    </source>
</evidence>
<dbReference type="OrthoDB" id="7028171at2"/>
<feature type="transmembrane region" description="Helical" evidence="8">
    <location>
        <begin position="30"/>
        <end position="63"/>
    </location>
</feature>
<dbReference type="RefSeq" id="WP_072900467.1">
    <property type="nucleotide sequence ID" value="NZ_FQXB01000001.1"/>
</dbReference>
<dbReference type="EMBL" id="FQXB01000001">
    <property type="protein sequence ID" value="SHG90135.1"/>
    <property type="molecule type" value="Genomic_DNA"/>
</dbReference>
<evidence type="ECO:0000313" key="9">
    <source>
        <dbReference type="EMBL" id="SHG90135.1"/>
    </source>
</evidence>
<feature type="transmembrane region" description="Helical" evidence="8">
    <location>
        <begin position="224"/>
        <end position="242"/>
    </location>
</feature>
<comment type="subcellular location">
    <subcellularLocation>
        <location evidence="1 8">Cell membrane</location>
        <topology evidence="1 8">Multi-pass membrane protein</topology>
    </subcellularLocation>
</comment>
<evidence type="ECO:0000313" key="10">
    <source>
        <dbReference type="Proteomes" id="UP000184074"/>
    </source>
</evidence>
<evidence type="ECO:0000256" key="1">
    <source>
        <dbReference type="ARBA" id="ARBA00004651"/>
    </source>
</evidence>
<keyword evidence="6 8" id="KW-1133">Transmembrane helix</keyword>
<dbReference type="InterPro" id="IPR002781">
    <property type="entry name" value="TM_pro_TauE-like"/>
</dbReference>
<accession>A0A1M5NL15</accession>
<evidence type="ECO:0000256" key="3">
    <source>
        <dbReference type="ARBA" id="ARBA00022448"/>
    </source>
</evidence>
<dbReference type="AlphaFoldDB" id="A0A1M5NL15"/>
<sequence length="248" mass="27055">MEGSVFWITAVLAAIFVGLGKGGVPVITAMAVPVLSLVISPVVAAGLLLPVFIASDVFGVYLYRKHFDRRVLTIMCAVMPIGVFIGWATVDLISEAMVTILLGLIGTVFALAMLLERQEERPRREAKIGPGIFWGTITGFTSFVSHSGATPYQVYTLPLRMPKLVFAGTVTIAFAYINLVKLIPYWALGQLNVENLQIALILMVPAILAVFAGVALVRWIPTKLFFRIVVWALLLISLKLIWDGVGRL</sequence>
<feature type="transmembrane region" description="Helical" evidence="8">
    <location>
        <begin position="198"/>
        <end position="217"/>
    </location>
</feature>
<proteinExistence type="inferred from homology"/>
<organism evidence="9 10">
    <name type="scientific">Cognatiyoonia sediminum</name>
    <dbReference type="NCBI Taxonomy" id="1508389"/>
    <lineage>
        <taxon>Bacteria</taxon>
        <taxon>Pseudomonadati</taxon>
        <taxon>Pseudomonadota</taxon>
        <taxon>Alphaproteobacteria</taxon>
        <taxon>Rhodobacterales</taxon>
        <taxon>Paracoccaceae</taxon>
        <taxon>Cognatiyoonia</taxon>
    </lineage>
</organism>
<dbReference type="PANTHER" id="PTHR30269:SF37">
    <property type="entry name" value="MEMBRANE TRANSPORTER PROTEIN"/>
    <property type="match status" value="1"/>
</dbReference>
<keyword evidence="5 8" id="KW-0812">Transmembrane</keyword>
<keyword evidence="3" id="KW-0813">Transport</keyword>
<evidence type="ECO:0000256" key="2">
    <source>
        <dbReference type="ARBA" id="ARBA00009142"/>
    </source>
</evidence>
<comment type="similarity">
    <text evidence="2 8">Belongs to the 4-toluene sulfonate uptake permease (TSUP) (TC 2.A.102) family.</text>
</comment>
<dbReference type="InterPro" id="IPR052017">
    <property type="entry name" value="TSUP"/>
</dbReference>
<evidence type="ECO:0000256" key="4">
    <source>
        <dbReference type="ARBA" id="ARBA00022475"/>
    </source>
</evidence>
<evidence type="ECO:0000256" key="6">
    <source>
        <dbReference type="ARBA" id="ARBA00022989"/>
    </source>
</evidence>
<reference evidence="9 10" key="1">
    <citation type="submission" date="2016-11" db="EMBL/GenBank/DDBJ databases">
        <authorList>
            <person name="Jaros S."/>
            <person name="Januszkiewicz K."/>
            <person name="Wedrychowicz H."/>
        </authorList>
    </citation>
    <scope>NUCLEOTIDE SEQUENCE [LARGE SCALE GENOMIC DNA]</scope>
    <source>
        <strain evidence="9 10">DSM 28715</strain>
    </source>
</reference>
<dbReference type="Proteomes" id="UP000184074">
    <property type="component" value="Unassembled WGS sequence"/>
</dbReference>
<feature type="transmembrane region" description="Helical" evidence="8">
    <location>
        <begin position="70"/>
        <end position="90"/>
    </location>
</feature>
<feature type="transmembrane region" description="Helical" evidence="8">
    <location>
        <begin position="164"/>
        <end position="186"/>
    </location>
</feature>
<evidence type="ECO:0000256" key="5">
    <source>
        <dbReference type="ARBA" id="ARBA00022692"/>
    </source>
</evidence>
<name>A0A1M5NL15_9RHOB</name>
<protein>
    <recommendedName>
        <fullName evidence="8">Probable membrane transporter protein</fullName>
    </recommendedName>
</protein>
<dbReference type="GO" id="GO:0005886">
    <property type="term" value="C:plasma membrane"/>
    <property type="evidence" value="ECO:0007669"/>
    <property type="project" value="UniProtKB-SubCell"/>
</dbReference>
<keyword evidence="7 8" id="KW-0472">Membrane</keyword>
<evidence type="ECO:0000256" key="7">
    <source>
        <dbReference type="ARBA" id="ARBA00023136"/>
    </source>
</evidence>
<feature type="transmembrane region" description="Helical" evidence="8">
    <location>
        <begin position="96"/>
        <end position="115"/>
    </location>
</feature>
<keyword evidence="10" id="KW-1185">Reference proteome</keyword>
<keyword evidence="4 8" id="KW-1003">Cell membrane</keyword>
<dbReference type="Pfam" id="PF01925">
    <property type="entry name" value="TauE"/>
    <property type="match status" value="1"/>
</dbReference>